<protein>
    <submittedName>
        <fullName evidence="2">Uncharacterized protein</fullName>
    </submittedName>
</protein>
<sequence>MRVEAEQSQIGRFDDKLKKALRVTVAGVALAGFGSWSAGMYDFFTDVKPSSNELHRQTDDLFPRPDPSELRVANSLIADVNSDIDRRQLNREILTINTLLQERYGEIEAAQGIIEEEQSNISYFDEQTRKTGLVSKSKRDLTMIVSGMLGMFVGLGGVFKFQSKRQ</sequence>
<organism evidence="2 3">
    <name type="scientific">Candidatus Curtissbacteria bacterium GW2011_GWA1_40_9</name>
    <dbReference type="NCBI Taxonomy" id="1618408"/>
    <lineage>
        <taxon>Bacteria</taxon>
        <taxon>Candidatus Curtissiibacteriota</taxon>
    </lineage>
</organism>
<name>A0A0G0TMC2_9BACT</name>
<comment type="caution">
    <text evidence="2">The sequence shown here is derived from an EMBL/GenBank/DDBJ whole genome shotgun (WGS) entry which is preliminary data.</text>
</comment>
<evidence type="ECO:0000256" key="1">
    <source>
        <dbReference type="SAM" id="Phobius"/>
    </source>
</evidence>
<reference evidence="2 3" key="1">
    <citation type="journal article" date="2015" name="Nature">
        <title>rRNA introns, odd ribosomes, and small enigmatic genomes across a large radiation of phyla.</title>
        <authorList>
            <person name="Brown C.T."/>
            <person name="Hug L.A."/>
            <person name="Thomas B.C."/>
            <person name="Sharon I."/>
            <person name="Castelle C.J."/>
            <person name="Singh A."/>
            <person name="Wilkins M.J."/>
            <person name="Williams K.H."/>
            <person name="Banfield J.F."/>
        </authorList>
    </citation>
    <scope>NUCLEOTIDE SEQUENCE [LARGE SCALE GENOMIC DNA]</scope>
</reference>
<dbReference type="AlphaFoldDB" id="A0A0G0TMC2"/>
<gene>
    <name evidence="2" type="ORF">UU23_C0003G0011</name>
</gene>
<evidence type="ECO:0000313" key="2">
    <source>
        <dbReference type="EMBL" id="KKR78113.1"/>
    </source>
</evidence>
<keyword evidence="1" id="KW-1133">Transmembrane helix</keyword>
<evidence type="ECO:0000313" key="3">
    <source>
        <dbReference type="Proteomes" id="UP000034292"/>
    </source>
</evidence>
<dbReference type="EMBL" id="LBZV01000003">
    <property type="protein sequence ID" value="KKR78113.1"/>
    <property type="molecule type" value="Genomic_DNA"/>
</dbReference>
<keyword evidence="1" id="KW-0812">Transmembrane</keyword>
<accession>A0A0G0TMC2</accession>
<feature type="transmembrane region" description="Helical" evidence="1">
    <location>
        <begin position="20"/>
        <end position="41"/>
    </location>
</feature>
<dbReference type="Proteomes" id="UP000034292">
    <property type="component" value="Unassembled WGS sequence"/>
</dbReference>
<keyword evidence="1" id="KW-0472">Membrane</keyword>
<feature type="transmembrane region" description="Helical" evidence="1">
    <location>
        <begin position="141"/>
        <end position="161"/>
    </location>
</feature>
<proteinExistence type="predicted"/>